<dbReference type="EMBL" id="JAHKRT010000005">
    <property type="protein sequence ID" value="MBU3078328.1"/>
    <property type="molecule type" value="Genomic_DNA"/>
</dbReference>
<evidence type="ECO:0000256" key="3">
    <source>
        <dbReference type="ARBA" id="ARBA00022989"/>
    </source>
</evidence>
<sequence>MTEPPLAPATRARVAVPFILVTLIWGGTWLVIRDQISVVPIGWSVTWRFVSGAAAMLLYARVTGVPLRLSAPQQGLAVLIGFAQFVLNFNFVYRAETFVTSGLVAVVYALLVVPNAILGRIFLGAQVSRAFLAGSAVAFLGIALLFRHEMAVAAAGPHAVAVGIVIAMAGVLSASAANILQATKRAREVPILALLGWVMLWGALIDAAFAWATVGPPVIDTSWRYLAGTAYLGVLGSAVAFPLYFGVIRIIGPARAAYTSVLIPVIAMALSTLFEGYVWSLEAAAGGALVLVGLVIALAARRR</sequence>
<feature type="transmembrane region" description="Helical" evidence="5">
    <location>
        <begin position="74"/>
        <end position="92"/>
    </location>
</feature>
<organism evidence="7 8">
    <name type="scientific">Sphingomonas quercus</name>
    <dbReference type="NCBI Taxonomy" id="2842451"/>
    <lineage>
        <taxon>Bacteria</taxon>
        <taxon>Pseudomonadati</taxon>
        <taxon>Pseudomonadota</taxon>
        <taxon>Alphaproteobacteria</taxon>
        <taxon>Sphingomonadales</taxon>
        <taxon>Sphingomonadaceae</taxon>
        <taxon>Sphingomonas</taxon>
    </lineage>
</organism>
<feature type="transmembrane region" description="Helical" evidence="5">
    <location>
        <begin position="283"/>
        <end position="300"/>
    </location>
</feature>
<keyword evidence="4 5" id="KW-0472">Membrane</keyword>
<feature type="transmembrane region" description="Helical" evidence="5">
    <location>
        <begin position="98"/>
        <end position="118"/>
    </location>
</feature>
<comment type="caution">
    <text evidence="7">The sequence shown here is derived from an EMBL/GenBank/DDBJ whole genome shotgun (WGS) entry which is preliminary data.</text>
</comment>
<dbReference type="PANTHER" id="PTHR32322">
    <property type="entry name" value="INNER MEMBRANE TRANSPORTER"/>
    <property type="match status" value="1"/>
</dbReference>
<proteinExistence type="predicted"/>
<keyword evidence="3 5" id="KW-1133">Transmembrane helix</keyword>
<feature type="transmembrane region" description="Helical" evidence="5">
    <location>
        <begin position="257"/>
        <end position="277"/>
    </location>
</feature>
<evidence type="ECO:0000256" key="2">
    <source>
        <dbReference type="ARBA" id="ARBA00022692"/>
    </source>
</evidence>
<feature type="transmembrane region" description="Helical" evidence="5">
    <location>
        <begin position="38"/>
        <end position="62"/>
    </location>
</feature>
<keyword evidence="2 5" id="KW-0812">Transmembrane</keyword>
<evidence type="ECO:0000259" key="6">
    <source>
        <dbReference type="Pfam" id="PF00892"/>
    </source>
</evidence>
<dbReference type="Proteomes" id="UP000776276">
    <property type="component" value="Unassembled WGS sequence"/>
</dbReference>
<feature type="domain" description="EamA" evidence="6">
    <location>
        <begin position="18"/>
        <end position="146"/>
    </location>
</feature>
<comment type="subcellular location">
    <subcellularLocation>
        <location evidence="1">Membrane</location>
        <topology evidence="1">Multi-pass membrane protein</topology>
    </subcellularLocation>
</comment>
<gene>
    <name evidence="7" type="ORF">KOF26_10650</name>
</gene>
<evidence type="ECO:0000313" key="7">
    <source>
        <dbReference type="EMBL" id="MBU3078328.1"/>
    </source>
</evidence>
<name>A0ABS6BJ49_9SPHN</name>
<feature type="transmembrane region" description="Helical" evidence="5">
    <location>
        <begin position="159"/>
        <end position="180"/>
    </location>
</feature>
<protein>
    <submittedName>
        <fullName evidence="7">DMT family transporter</fullName>
    </submittedName>
</protein>
<keyword evidence="8" id="KW-1185">Reference proteome</keyword>
<feature type="transmembrane region" description="Helical" evidence="5">
    <location>
        <begin position="130"/>
        <end position="147"/>
    </location>
</feature>
<dbReference type="InterPro" id="IPR050638">
    <property type="entry name" value="AA-Vitamin_Transporters"/>
</dbReference>
<evidence type="ECO:0000256" key="5">
    <source>
        <dbReference type="SAM" id="Phobius"/>
    </source>
</evidence>
<dbReference type="RefSeq" id="WP_216324377.1">
    <property type="nucleotide sequence ID" value="NZ_JAHKRT010000005.1"/>
</dbReference>
<feature type="transmembrane region" description="Helical" evidence="5">
    <location>
        <begin position="12"/>
        <end position="32"/>
    </location>
</feature>
<dbReference type="InterPro" id="IPR000620">
    <property type="entry name" value="EamA_dom"/>
</dbReference>
<dbReference type="Pfam" id="PF00892">
    <property type="entry name" value="EamA"/>
    <property type="match status" value="2"/>
</dbReference>
<feature type="transmembrane region" description="Helical" evidence="5">
    <location>
        <begin position="192"/>
        <end position="213"/>
    </location>
</feature>
<feature type="domain" description="EamA" evidence="6">
    <location>
        <begin position="163"/>
        <end position="297"/>
    </location>
</feature>
<evidence type="ECO:0000256" key="1">
    <source>
        <dbReference type="ARBA" id="ARBA00004141"/>
    </source>
</evidence>
<dbReference type="PANTHER" id="PTHR32322:SF2">
    <property type="entry name" value="EAMA DOMAIN-CONTAINING PROTEIN"/>
    <property type="match status" value="1"/>
</dbReference>
<evidence type="ECO:0000313" key="8">
    <source>
        <dbReference type="Proteomes" id="UP000776276"/>
    </source>
</evidence>
<reference evidence="7 8" key="1">
    <citation type="submission" date="2021-06" db="EMBL/GenBank/DDBJ databases">
        <title>Sphingomonas sp. XMGL2, whole genome shotgun sequencing project.</title>
        <authorList>
            <person name="Zhao G."/>
            <person name="Shen L."/>
        </authorList>
    </citation>
    <scope>NUCLEOTIDE SEQUENCE [LARGE SCALE GENOMIC DNA]</scope>
    <source>
        <strain evidence="7 8">XMGL2</strain>
    </source>
</reference>
<evidence type="ECO:0000256" key="4">
    <source>
        <dbReference type="ARBA" id="ARBA00023136"/>
    </source>
</evidence>
<accession>A0ABS6BJ49</accession>
<feature type="transmembrane region" description="Helical" evidence="5">
    <location>
        <begin position="225"/>
        <end position="245"/>
    </location>
</feature>